<dbReference type="NCBIfam" id="TIGR02612">
    <property type="entry name" value="mob_myst_A"/>
    <property type="match status" value="1"/>
</dbReference>
<evidence type="ECO:0000313" key="2">
    <source>
        <dbReference type="EMBL" id="MBG3877416.1"/>
    </source>
</evidence>
<evidence type="ECO:0000313" key="3">
    <source>
        <dbReference type="Proteomes" id="UP001194469"/>
    </source>
</evidence>
<comment type="caution">
    <text evidence="2">The sequence shown here is derived from an EMBL/GenBank/DDBJ whole genome shotgun (WGS) entry which is preliminary data.</text>
</comment>
<dbReference type="InterPro" id="IPR013435">
    <property type="entry name" value="Mobile_mystery_prot_A"/>
</dbReference>
<evidence type="ECO:0000259" key="1">
    <source>
        <dbReference type="PROSITE" id="PS50943"/>
    </source>
</evidence>
<feature type="domain" description="HTH cro/C1-type" evidence="1">
    <location>
        <begin position="33"/>
        <end position="89"/>
    </location>
</feature>
<organism evidence="2 3">
    <name type="scientific">Nitratidesulfovibrio oxamicus</name>
    <dbReference type="NCBI Taxonomy" id="32016"/>
    <lineage>
        <taxon>Bacteria</taxon>
        <taxon>Pseudomonadati</taxon>
        <taxon>Thermodesulfobacteriota</taxon>
        <taxon>Desulfovibrionia</taxon>
        <taxon>Desulfovibrionales</taxon>
        <taxon>Desulfovibrionaceae</taxon>
        <taxon>Nitratidesulfovibrio</taxon>
    </lineage>
</organism>
<name>A0ABS0J4X2_9BACT</name>
<sequence length="164" mass="18204">MSVRNTVRSQQARLVDAAAGKVSGVSVPKGGWIATVRKALGMSGAQLARRLGVTNAAVYQHERSEPEGAITLRQMEKMAQALGCRFVYAIVPDAQMEKTQLESGRVEDVLRRQARAKAEALVLWASGHMALEQQALPPERVQEEIVRMTEELVRNPPPDFWEER</sequence>
<protein>
    <submittedName>
        <fullName evidence="2">Mobile mystery protein A</fullName>
    </submittedName>
</protein>
<proteinExistence type="predicted"/>
<dbReference type="SUPFAM" id="SSF47413">
    <property type="entry name" value="lambda repressor-like DNA-binding domains"/>
    <property type="match status" value="1"/>
</dbReference>
<gene>
    <name evidence="2" type="ORF">FVW20_10385</name>
</gene>
<dbReference type="PROSITE" id="PS50943">
    <property type="entry name" value="HTH_CROC1"/>
    <property type="match status" value="1"/>
</dbReference>
<dbReference type="CDD" id="cd00093">
    <property type="entry name" value="HTH_XRE"/>
    <property type="match status" value="1"/>
</dbReference>
<accession>A0ABS0J4X2</accession>
<dbReference type="EMBL" id="VRYY01000287">
    <property type="protein sequence ID" value="MBG3877416.1"/>
    <property type="molecule type" value="Genomic_DNA"/>
</dbReference>
<dbReference type="InterPro" id="IPR001387">
    <property type="entry name" value="Cro/C1-type_HTH"/>
</dbReference>
<dbReference type="RefSeq" id="WP_196609431.1">
    <property type="nucleotide sequence ID" value="NZ_VRYY01000287.1"/>
</dbReference>
<dbReference type="SMART" id="SM00530">
    <property type="entry name" value="HTH_XRE"/>
    <property type="match status" value="1"/>
</dbReference>
<dbReference type="Pfam" id="PF01381">
    <property type="entry name" value="HTH_3"/>
    <property type="match status" value="1"/>
</dbReference>
<dbReference type="InterPro" id="IPR010982">
    <property type="entry name" value="Lambda_DNA-bd_dom_sf"/>
</dbReference>
<dbReference type="Proteomes" id="UP001194469">
    <property type="component" value="Unassembled WGS sequence"/>
</dbReference>
<keyword evidence="3" id="KW-1185">Reference proteome</keyword>
<reference evidence="2 3" key="1">
    <citation type="submission" date="2019-08" db="EMBL/GenBank/DDBJ databases">
        <authorList>
            <person name="Luo N."/>
        </authorList>
    </citation>
    <scope>NUCLEOTIDE SEQUENCE [LARGE SCALE GENOMIC DNA]</scope>
    <source>
        <strain evidence="2 3">NCIMB 9442</strain>
    </source>
</reference>
<dbReference type="Gene3D" id="1.10.260.40">
    <property type="entry name" value="lambda repressor-like DNA-binding domains"/>
    <property type="match status" value="1"/>
</dbReference>